<feature type="transmembrane region" description="Helical" evidence="7">
    <location>
        <begin position="221"/>
        <end position="243"/>
    </location>
</feature>
<dbReference type="GO" id="GO:0022857">
    <property type="term" value="F:transmembrane transporter activity"/>
    <property type="evidence" value="ECO:0007669"/>
    <property type="project" value="InterPro"/>
</dbReference>
<evidence type="ECO:0000256" key="3">
    <source>
        <dbReference type="ARBA" id="ARBA00022475"/>
    </source>
</evidence>
<dbReference type="CDD" id="cd06173">
    <property type="entry name" value="MFS_MefA_like"/>
    <property type="match status" value="1"/>
</dbReference>
<dbReference type="InterPro" id="IPR036259">
    <property type="entry name" value="MFS_trans_sf"/>
</dbReference>
<evidence type="ECO:0000256" key="2">
    <source>
        <dbReference type="ARBA" id="ARBA00022448"/>
    </source>
</evidence>
<feature type="transmembrane region" description="Helical" evidence="7">
    <location>
        <begin position="97"/>
        <end position="118"/>
    </location>
</feature>
<feature type="transmembrane region" description="Helical" evidence="7">
    <location>
        <begin position="36"/>
        <end position="56"/>
    </location>
</feature>
<sequence>MSNFILFSLGKSVSLFGSFTYAFVIGLYVLKLTGSGLSFATTLVFSTLPIIIINPIGGVLADRFNKKVLVVLMDLLNGMLMIGLFFLSSVYGLSLPLIYISTFIMTSFTTILDTSFSAATPNIVSDDKLISINSTSKIIDSISTILGPMLGGIMFAFVDIKLFIAFNGISFILSGISEMFIDFNFNKKKLNDEDKRHIKFIADVKQGFKYMLGKSEIINSFIVLIFLNFSIGLSISVPLPFIINNILNLSSNKFGIIQGAFPVGLIIGAIFVAKSSEHLHYKRVLKVTNFVLAICIIMLCIPVLPFNIIINKTAILIYYCLVMSIVGVSISFIDIPLLSILQSSISDEYRGRVLSLGMSMVKTIAPVALILSGILIDIFPVYLLQLLGSVILIISNVVIFEKNNKIKFIFINKLYKFIIPFKNE</sequence>
<organism evidence="8 9">
    <name type="scientific">Oceanirhabdus seepicola</name>
    <dbReference type="NCBI Taxonomy" id="2828781"/>
    <lineage>
        <taxon>Bacteria</taxon>
        <taxon>Bacillati</taxon>
        <taxon>Bacillota</taxon>
        <taxon>Clostridia</taxon>
        <taxon>Eubacteriales</taxon>
        <taxon>Clostridiaceae</taxon>
        <taxon>Oceanirhabdus</taxon>
    </lineage>
</organism>
<keyword evidence="9" id="KW-1185">Reference proteome</keyword>
<evidence type="ECO:0000313" key="8">
    <source>
        <dbReference type="EMBL" id="MCM1989542.1"/>
    </source>
</evidence>
<comment type="subcellular location">
    <subcellularLocation>
        <location evidence="1">Cell membrane</location>
        <topology evidence="1">Multi-pass membrane protein</topology>
    </subcellularLocation>
</comment>
<dbReference type="Gene3D" id="1.20.1250.20">
    <property type="entry name" value="MFS general substrate transporter like domains"/>
    <property type="match status" value="1"/>
</dbReference>
<feature type="transmembrane region" description="Helical" evidence="7">
    <location>
        <begin position="255"/>
        <end position="275"/>
    </location>
</feature>
<keyword evidence="4 7" id="KW-0812">Transmembrane</keyword>
<dbReference type="PANTHER" id="PTHR43266:SF9">
    <property type="entry name" value="PERMEASE, MAJOR FACILITATOR SUPERFAMILY-RELATED"/>
    <property type="match status" value="1"/>
</dbReference>
<comment type="caution">
    <text evidence="8">The sequence shown here is derived from an EMBL/GenBank/DDBJ whole genome shotgun (WGS) entry which is preliminary data.</text>
</comment>
<evidence type="ECO:0000256" key="6">
    <source>
        <dbReference type="ARBA" id="ARBA00023136"/>
    </source>
</evidence>
<keyword evidence="2" id="KW-0813">Transport</keyword>
<dbReference type="EMBL" id="JAGSOJ010000001">
    <property type="protein sequence ID" value="MCM1989542.1"/>
    <property type="molecule type" value="Genomic_DNA"/>
</dbReference>
<dbReference type="PANTHER" id="PTHR43266">
    <property type="entry name" value="MACROLIDE-EFFLUX PROTEIN"/>
    <property type="match status" value="1"/>
</dbReference>
<reference evidence="8" key="2">
    <citation type="submission" date="2021-04" db="EMBL/GenBank/DDBJ databases">
        <authorList>
            <person name="Dong X."/>
        </authorList>
    </citation>
    <scope>NUCLEOTIDE SEQUENCE</scope>
    <source>
        <strain evidence="8">ZWT</strain>
    </source>
</reference>
<evidence type="ECO:0000256" key="7">
    <source>
        <dbReference type="SAM" id="Phobius"/>
    </source>
</evidence>
<evidence type="ECO:0000256" key="1">
    <source>
        <dbReference type="ARBA" id="ARBA00004651"/>
    </source>
</evidence>
<name>A0A9J6P015_9CLOT</name>
<keyword evidence="6 7" id="KW-0472">Membrane</keyword>
<evidence type="ECO:0000256" key="5">
    <source>
        <dbReference type="ARBA" id="ARBA00022989"/>
    </source>
</evidence>
<feature type="transmembrane region" description="Helical" evidence="7">
    <location>
        <begin position="316"/>
        <end position="341"/>
    </location>
</feature>
<evidence type="ECO:0000313" key="9">
    <source>
        <dbReference type="Proteomes" id="UP001056429"/>
    </source>
</evidence>
<keyword evidence="3" id="KW-1003">Cell membrane</keyword>
<feature type="transmembrane region" description="Helical" evidence="7">
    <location>
        <begin position="353"/>
        <end position="376"/>
    </location>
</feature>
<feature type="transmembrane region" description="Helical" evidence="7">
    <location>
        <begin position="382"/>
        <end position="400"/>
    </location>
</feature>
<dbReference type="GO" id="GO:0005886">
    <property type="term" value="C:plasma membrane"/>
    <property type="evidence" value="ECO:0007669"/>
    <property type="project" value="UniProtKB-SubCell"/>
</dbReference>
<dbReference type="InterPro" id="IPR022324">
    <property type="entry name" value="Bacilysin_exporter_BacE_put"/>
</dbReference>
<dbReference type="AlphaFoldDB" id="A0A9J6P015"/>
<evidence type="ECO:0000256" key="4">
    <source>
        <dbReference type="ARBA" id="ARBA00022692"/>
    </source>
</evidence>
<dbReference type="SUPFAM" id="SSF103473">
    <property type="entry name" value="MFS general substrate transporter"/>
    <property type="match status" value="1"/>
</dbReference>
<keyword evidence="5 7" id="KW-1133">Transmembrane helix</keyword>
<dbReference type="Proteomes" id="UP001056429">
    <property type="component" value="Unassembled WGS sequence"/>
</dbReference>
<feature type="transmembrane region" description="Helical" evidence="7">
    <location>
        <begin position="68"/>
        <end position="91"/>
    </location>
</feature>
<proteinExistence type="predicted"/>
<dbReference type="Pfam" id="PF07690">
    <property type="entry name" value="MFS_1"/>
    <property type="match status" value="1"/>
</dbReference>
<feature type="transmembrane region" description="Helical" evidence="7">
    <location>
        <begin position="12"/>
        <end position="30"/>
    </location>
</feature>
<feature type="transmembrane region" description="Helical" evidence="7">
    <location>
        <begin position="287"/>
        <end position="310"/>
    </location>
</feature>
<reference evidence="8" key="1">
    <citation type="journal article" date="2021" name="mSystems">
        <title>Bacteria and Archaea Synergistically Convert Glycine Betaine to Biogenic Methane in the Formosa Cold Seep of the South China Sea.</title>
        <authorList>
            <person name="Li L."/>
            <person name="Zhang W."/>
            <person name="Zhang S."/>
            <person name="Song L."/>
            <person name="Sun Q."/>
            <person name="Zhang H."/>
            <person name="Xiang H."/>
            <person name="Dong X."/>
        </authorList>
    </citation>
    <scope>NUCLEOTIDE SEQUENCE</scope>
    <source>
        <strain evidence="8">ZWT</strain>
    </source>
</reference>
<protein>
    <submittedName>
        <fullName evidence="8">MFS transporter</fullName>
    </submittedName>
</protein>
<feature type="transmembrane region" description="Helical" evidence="7">
    <location>
        <begin position="138"/>
        <end position="157"/>
    </location>
</feature>
<gene>
    <name evidence="8" type="ORF">KDK92_07295</name>
</gene>
<feature type="transmembrane region" description="Helical" evidence="7">
    <location>
        <begin position="163"/>
        <end position="181"/>
    </location>
</feature>
<accession>A0A9J6P015</accession>
<dbReference type="PRINTS" id="PR01988">
    <property type="entry name" value="EXPORTERBACE"/>
</dbReference>
<dbReference type="InterPro" id="IPR011701">
    <property type="entry name" value="MFS"/>
</dbReference>